<sequence>MKFRRRAGNVAREEVFLNLTSLIDVIFVLLLFFVVTTTFSKPSQLKIELPEAVSGTSPEETQLKTLELSIAADGQYSLNGQNLVKSDLATLISALGRESEGDNSLPLVITADARTTHQSVITAMDAAGKLGFSHLRMTTIESDPAKKP</sequence>
<dbReference type="GO" id="GO:0015031">
    <property type="term" value="P:protein transport"/>
    <property type="evidence" value="ECO:0007669"/>
    <property type="project" value="UniProtKB-KW"/>
</dbReference>
<dbReference type="PANTHER" id="PTHR30558:SF3">
    <property type="entry name" value="BIOPOLYMER TRANSPORT PROTEIN EXBD-RELATED"/>
    <property type="match status" value="1"/>
</dbReference>
<evidence type="ECO:0000256" key="3">
    <source>
        <dbReference type="ARBA" id="ARBA00022475"/>
    </source>
</evidence>
<dbReference type="Proteomes" id="UP000327179">
    <property type="component" value="Chromosome"/>
</dbReference>
<keyword evidence="10" id="KW-1185">Reference proteome</keyword>
<evidence type="ECO:0000256" key="7">
    <source>
        <dbReference type="RuleBase" id="RU003879"/>
    </source>
</evidence>
<organism evidence="9 10">
    <name type="scientific">Metapseudomonas lalkuanensis</name>
    <dbReference type="NCBI Taxonomy" id="2604832"/>
    <lineage>
        <taxon>Bacteria</taxon>
        <taxon>Pseudomonadati</taxon>
        <taxon>Pseudomonadota</taxon>
        <taxon>Gammaproteobacteria</taxon>
        <taxon>Pseudomonadales</taxon>
        <taxon>Pseudomonadaceae</taxon>
        <taxon>Metapseudomonas</taxon>
    </lineage>
</organism>
<accession>A0A5J6QM84</accession>
<comment type="subcellular location">
    <subcellularLocation>
        <location evidence="1">Cell membrane</location>
        <topology evidence="1">Single-pass membrane protein</topology>
    </subcellularLocation>
    <subcellularLocation>
        <location evidence="7">Cell membrane</location>
        <topology evidence="7">Single-pass type II membrane protein</topology>
    </subcellularLocation>
</comment>
<evidence type="ECO:0000256" key="8">
    <source>
        <dbReference type="SAM" id="Phobius"/>
    </source>
</evidence>
<keyword evidence="6 8" id="KW-0472">Membrane</keyword>
<dbReference type="KEGG" id="plal:FXN65_09985"/>
<evidence type="ECO:0000256" key="6">
    <source>
        <dbReference type="ARBA" id="ARBA00023136"/>
    </source>
</evidence>
<evidence type="ECO:0000313" key="9">
    <source>
        <dbReference type="EMBL" id="QEY62381.1"/>
    </source>
</evidence>
<dbReference type="Gene3D" id="3.30.420.270">
    <property type="match status" value="1"/>
</dbReference>
<evidence type="ECO:0000256" key="4">
    <source>
        <dbReference type="ARBA" id="ARBA00022692"/>
    </source>
</evidence>
<keyword evidence="3" id="KW-1003">Cell membrane</keyword>
<dbReference type="GO" id="GO:0022857">
    <property type="term" value="F:transmembrane transporter activity"/>
    <property type="evidence" value="ECO:0007669"/>
    <property type="project" value="InterPro"/>
</dbReference>
<evidence type="ECO:0000313" key="10">
    <source>
        <dbReference type="Proteomes" id="UP000327179"/>
    </source>
</evidence>
<dbReference type="RefSeq" id="WP_151133040.1">
    <property type="nucleotide sequence ID" value="NZ_CP043311.1"/>
</dbReference>
<dbReference type="EMBL" id="CP043311">
    <property type="protein sequence ID" value="QEY62381.1"/>
    <property type="molecule type" value="Genomic_DNA"/>
</dbReference>
<reference evidence="9 10" key="1">
    <citation type="submission" date="2019-08" db="EMBL/GenBank/DDBJ databases">
        <title>Whole-genome Sequencing of e-waste polymer degrading bacterium Pseudomonas sp. strain PE08.</title>
        <authorList>
            <person name="Kirdat K."/>
            <person name="Debbarma P."/>
            <person name="Narawade N."/>
            <person name="Suyal D."/>
            <person name="Thorat V."/>
            <person name="Shouche Y."/>
            <person name="Goel R."/>
            <person name="Yadav A."/>
        </authorList>
    </citation>
    <scope>NUCLEOTIDE SEQUENCE [LARGE SCALE GENOMIC DNA]</scope>
    <source>
        <strain evidence="9 10">PE08</strain>
    </source>
</reference>
<dbReference type="Pfam" id="PF02472">
    <property type="entry name" value="ExbD"/>
    <property type="match status" value="1"/>
</dbReference>
<name>A0A5J6QM84_9GAMM</name>
<keyword evidence="7" id="KW-0813">Transport</keyword>
<dbReference type="InterPro" id="IPR003400">
    <property type="entry name" value="ExbD"/>
</dbReference>
<keyword evidence="5 8" id="KW-1133">Transmembrane helix</keyword>
<protein>
    <submittedName>
        <fullName evidence="9">Biopolymer transporter ExbD</fullName>
    </submittedName>
</protein>
<dbReference type="PANTHER" id="PTHR30558">
    <property type="entry name" value="EXBD MEMBRANE COMPONENT OF PMF-DRIVEN MACROMOLECULE IMPORT SYSTEM"/>
    <property type="match status" value="1"/>
</dbReference>
<evidence type="ECO:0000256" key="5">
    <source>
        <dbReference type="ARBA" id="ARBA00022989"/>
    </source>
</evidence>
<feature type="transmembrane region" description="Helical" evidence="8">
    <location>
        <begin position="15"/>
        <end position="35"/>
    </location>
</feature>
<proteinExistence type="inferred from homology"/>
<keyword evidence="4 7" id="KW-0812">Transmembrane</keyword>
<keyword evidence="7" id="KW-0653">Protein transport</keyword>
<evidence type="ECO:0000256" key="1">
    <source>
        <dbReference type="ARBA" id="ARBA00004162"/>
    </source>
</evidence>
<evidence type="ECO:0000256" key="2">
    <source>
        <dbReference type="ARBA" id="ARBA00005811"/>
    </source>
</evidence>
<comment type="similarity">
    <text evidence="2 7">Belongs to the ExbD/TolR family.</text>
</comment>
<gene>
    <name evidence="9" type="ORF">FXN65_09985</name>
</gene>
<dbReference type="AlphaFoldDB" id="A0A5J6QM84"/>
<dbReference type="GO" id="GO:0005886">
    <property type="term" value="C:plasma membrane"/>
    <property type="evidence" value="ECO:0007669"/>
    <property type="project" value="UniProtKB-SubCell"/>
</dbReference>